<reference evidence="1 2" key="1">
    <citation type="submission" date="2018-06" db="EMBL/GenBank/DDBJ databases">
        <authorList>
            <consortium name="Pathogen Informatics"/>
            <person name="Doyle S."/>
        </authorList>
    </citation>
    <scope>NUCLEOTIDE SEQUENCE [LARGE SCALE GENOMIC DNA]</scope>
    <source>
        <strain evidence="1 2">NCTC10738</strain>
    </source>
</reference>
<dbReference type="EMBL" id="UGYO01000002">
    <property type="protein sequence ID" value="SUJ06876.1"/>
    <property type="molecule type" value="Genomic_DNA"/>
</dbReference>
<dbReference type="SUPFAM" id="SSF55729">
    <property type="entry name" value="Acyl-CoA N-acyltransferases (Nat)"/>
    <property type="match status" value="1"/>
</dbReference>
<protein>
    <submittedName>
        <fullName evidence="1">Spermidine N1-acetyltransferase</fullName>
    </submittedName>
</protein>
<gene>
    <name evidence="1" type="ORF">NCTC10738_03916</name>
</gene>
<dbReference type="PROSITE" id="PS51186">
    <property type="entry name" value="GNAT"/>
    <property type="match status" value="1"/>
</dbReference>
<accession>A0A3G4URU7</accession>
<keyword evidence="1" id="KW-0808">Transferase</keyword>
<organism evidence="1 2">
    <name type="scientific">Shewanella algae</name>
    <dbReference type="NCBI Taxonomy" id="38313"/>
    <lineage>
        <taxon>Bacteria</taxon>
        <taxon>Pseudomonadati</taxon>
        <taxon>Pseudomonadota</taxon>
        <taxon>Gammaproteobacteria</taxon>
        <taxon>Alteromonadales</taxon>
        <taxon>Shewanellaceae</taxon>
        <taxon>Shewanella</taxon>
    </lineage>
</organism>
<dbReference type="Proteomes" id="UP000254069">
    <property type="component" value="Unassembled WGS sequence"/>
</dbReference>
<sequence length="150" mass="17390">MIELKQAIATEIGQFVAMEQLQNTAGFIMPYPAEKHLAEMTKDTVHYLSIYQNELLAGFMILVEDKPKEIEFRRIVVAHKGQGLGQRAMQLMEEYCLNELNASRIWLDVFATNQVGRHIYQKLGYCEFDATEIDTTEVNGKRLLFMQKWL</sequence>
<dbReference type="Gene3D" id="3.40.630.30">
    <property type="match status" value="1"/>
</dbReference>
<dbReference type="GO" id="GO:0016747">
    <property type="term" value="F:acyltransferase activity, transferring groups other than amino-acyl groups"/>
    <property type="evidence" value="ECO:0007669"/>
    <property type="project" value="InterPro"/>
</dbReference>
<evidence type="ECO:0000313" key="2">
    <source>
        <dbReference type="Proteomes" id="UP000254069"/>
    </source>
</evidence>
<proteinExistence type="predicted"/>
<name>A0A380BUE3_9GAMM</name>
<dbReference type="InterPro" id="IPR000182">
    <property type="entry name" value="GNAT_dom"/>
</dbReference>
<dbReference type="InterPro" id="IPR016181">
    <property type="entry name" value="Acyl_CoA_acyltransferase"/>
</dbReference>
<dbReference type="GeneID" id="93809243"/>
<evidence type="ECO:0000313" key="1">
    <source>
        <dbReference type="EMBL" id="SUJ06876.1"/>
    </source>
</evidence>
<dbReference type="RefSeq" id="WP_025010392.1">
    <property type="nucleotide sequence ID" value="NZ_CAWQVT010000392.1"/>
</dbReference>
<dbReference type="KEGG" id="salg:BS332_18095"/>
<dbReference type="Pfam" id="PF00583">
    <property type="entry name" value="Acetyltransf_1"/>
    <property type="match status" value="1"/>
</dbReference>
<dbReference type="AlphaFoldDB" id="A0A380BUE3"/>
<accession>A0A380BUE3</accession>
<keyword evidence="2" id="KW-1185">Reference proteome</keyword>